<evidence type="ECO:0000256" key="15">
    <source>
        <dbReference type="ARBA" id="ARBA00023049"/>
    </source>
</evidence>
<dbReference type="PANTHER" id="PTHR12053">
    <property type="entry name" value="PROTEASE FAMILY M28 PLASMA GLUTAMATE CARBOXYPEPTIDASE-RELATED"/>
    <property type="match status" value="1"/>
</dbReference>
<dbReference type="GO" id="GO:0046872">
    <property type="term" value="F:metal ion binding"/>
    <property type="evidence" value="ECO:0007669"/>
    <property type="project" value="UniProtKB-KW"/>
</dbReference>
<keyword evidence="18" id="KW-0458">Lysosome</keyword>
<evidence type="ECO:0000256" key="4">
    <source>
        <dbReference type="ARBA" id="ARBA00004613"/>
    </source>
</evidence>
<gene>
    <name evidence="23" type="ORF">VCB98_06110</name>
</gene>
<evidence type="ECO:0000256" key="9">
    <source>
        <dbReference type="ARBA" id="ARBA00022723"/>
    </source>
</evidence>
<dbReference type="Proteomes" id="UP001302316">
    <property type="component" value="Unassembled WGS sequence"/>
</dbReference>
<dbReference type="InterPro" id="IPR039866">
    <property type="entry name" value="CPQ"/>
</dbReference>
<evidence type="ECO:0000256" key="19">
    <source>
        <dbReference type="ARBA" id="ARBA00025833"/>
    </source>
</evidence>
<dbReference type="Gene3D" id="3.50.30.30">
    <property type="match status" value="1"/>
</dbReference>
<evidence type="ECO:0000256" key="18">
    <source>
        <dbReference type="ARBA" id="ARBA00023228"/>
    </source>
</evidence>
<feature type="chain" id="PRO_5042837696" description="Carboxypeptidase Q" evidence="21">
    <location>
        <begin position="27"/>
        <end position="531"/>
    </location>
</feature>
<dbReference type="SUPFAM" id="SSF53187">
    <property type="entry name" value="Zn-dependent exopeptidases"/>
    <property type="match status" value="1"/>
</dbReference>
<keyword evidence="24" id="KW-1185">Reference proteome</keyword>
<name>A0AAP6JEI9_9GAMM</name>
<dbReference type="GO" id="GO:0004180">
    <property type="term" value="F:carboxypeptidase activity"/>
    <property type="evidence" value="ECO:0007669"/>
    <property type="project" value="UniProtKB-KW"/>
</dbReference>
<evidence type="ECO:0000259" key="22">
    <source>
        <dbReference type="Pfam" id="PF04389"/>
    </source>
</evidence>
<evidence type="ECO:0000256" key="21">
    <source>
        <dbReference type="SAM" id="SignalP"/>
    </source>
</evidence>
<keyword evidence="11" id="KW-0378">Hydrolase</keyword>
<keyword evidence="15" id="KW-0482">Metalloprotease</keyword>
<dbReference type="GO" id="GO:0070573">
    <property type="term" value="F:metallodipeptidase activity"/>
    <property type="evidence" value="ECO:0007669"/>
    <property type="project" value="InterPro"/>
</dbReference>
<evidence type="ECO:0000313" key="24">
    <source>
        <dbReference type="Proteomes" id="UP001302316"/>
    </source>
</evidence>
<dbReference type="Pfam" id="PF04389">
    <property type="entry name" value="Peptidase_M28"/>
    <property type="match status" value="1"/>
</dbReference>
<accession>A0AAP6JEI9</accession>
<evidence type="ECO:0000256" key="17">
    <source>
        <dbReference type="ARBA" id="ARBA00023180"/>
    </source>
</evidence>
<evidence type="ECO:0000256" key="14">
    <source>
        <dbReference type="ARBA" id="ARBA00023034"/>
    </source>
</evidence>
<protein>
    <recommendedName>
        <fullName evidence="5">Carboxypeptidase Q</fullName>
    </recommendedName>
    <alternativeName>
        <fullName evidence="20">Plasma glutamate carboxypeptidase</fullName>
    </alternativeName>
</protein>
<evidence type="ECO:0000256" key="5">
    <source>
        <dbReference type="ARBA" id="ARBA00014116"/>
    </source>
</evidence>
<reference evidence="23 24" key="1">
    <citation type="submission" date="2023-12" db="EMBL/GenBank/DDBJ databases">
        <title>Whole-genome sequencing of halo(alkali)philic microorganisms from hypersaline lakes.</title>
        <authorList>
            <person name="Sorokin D.Y."/>
            <person name="Merkel A.Y."/>
            <person name="Messina E."/>
            <person name="Yakimov M."/>
        </authorList>
    </citation>
    <scope>NUCLEOTIDE SEQUENCE [LARGE SCALE GENOMIC DNA]</scope>
    <source>
        <strain evidence="23 24">AB-CW1</strain>
    </source>
</reference>
<sequence>MVKHWASGLSAGLILGVSTWMAPAQAEVDLDVVNEIRHEGLHHSQVMDTLDYLTDVIGPRLTGSPGMNKANEWTREQLESWGLENARLHGFDFGQGWSFDHSHAWLASPRKAPLIIYPRAWTPGTDGPVQGPAKRVKLEDESDLEKYAGKLEGKILLLDEPREIEKQERSPFHRHDDDSLENMERFPIPGEAGPDWRQRRVQMHHFREKRNAFLAEEGVLATVHISSRDYGIVRTGAGAAHDADAEAGVPAVQMASEHYNLLARLLQRDKAVEIGLDVKARFHDDDLQAYNTLAEIPGRGRNPEIVMAGAHLDSWHPGTGATDNAAGVAVVMEAVRILQAIGVQPRRTIRVGLWSGEEQGLLGSRAYVDDYIATRPEHEDEEQLALPARLRDATWPIEPLRGHDRHVAYFNFDNGSGRIRGIHAQENVAAMPIFENWLEPFHDLGATTVSSRNTGSTDHVAFDAVGIPGFQFIQDRLDYFAHTHHSHLDTRDHVERDDLIQSAVVLASFLYHAAMRDESLPRKPMPREPED</sequence>
<dbReference type="EMBL" id="JAYGII010000009">
    <property type="protein sequence ID" value="MEA5445388.1"/>
    <property type="molecule type" value="Genomic_DNA"/>
</dbReference>
<proteinExistence type="predicted"/>
<evidence type="ECO:0000256" key="6">
    <source>
        <dbReference type="ARBA" id="ARBA00022525"/>
    </source>
</evidence>
<evidence type="ECO:0000256" key="11">
    <source>
        <dbReference type="ARBA" id="ARBA00022801"/>
    </source>
</evidence>
<dbReference type="PANTHER" id="PTHR12053:SF3">
    <property type="entry name" value="CARBOXYPEPTIDASE Q"/>
    <property type="match status" value="1"/>
</dbReference>
<keyword evidence="8" id="KW-0645">Protease</keyword>
<dbReference type="Gene3D" id="3.40.630.10">
    <property type="entry name" value="Zn peptidases"/>
    <property type="match status" value="1"/>
</dbReference>
<keyword evidence="13" id="KW-0862">Zinc</keyword>
<evidence type="ECO:0000256" key="12">
    <source>
        <dbReference type="ARBA" id="ARBA00022824"/>
    </source>
</evidence>
<evidence type="ECO:0000313" key="23">
    <source>
        <dbReference type="EMBL" id="MEA5445388.1"/>
    </source>
</evidence>
<keyword evidence="10 21" id="KW-0732">Signal</keyword>
<comment type="caution">
    <text evidence="23">The sequence shown here is derived from an EMBL/GenBank/DDBJ whole genome shotgun (WGS) entry which is preliminary data.</text>
</comment>
<dbReference type="GO" id="GO:0005576">
    <property type="term" value="C:extracellular region"/>
    <property type="evidence" value="ECO:0007669"/>
    <property type="project" value="UniProtKB-SubCell"/>
</dbReference>
<evidence type="ECO:0000256" key="7">
    <source>
        <dbReference type="ARBA" id="ARBA00022645"/>
    </source>
</evidence>
<feature type="domain" description="Peptidase M28" evidence="22">
    <location>
        <begin position="291"/>
        <end position="507"/>
    </location>
</feature>
<comment type="subcellular location">
    <subcellularLocation>
        <location evidence="1">Endoplasmic reticulum</location>
    </subcellularLocation>
    <subcellularLocation>
        <location evidence="3">Golgi apparatus</location>
    </subcellularLocation>
    <subcellularLocation>
        <location evidence="2">Lysosome</location>
    </subcellularLocation>
    <subcellularLocation>
        <location evidence="4">Secreted</location>
    </subcellularLocation>
</comment>
<keyword evidence="9" id="KW-0479">Metal-binding</keyword>
<keyword evidence="7" id="KW-0121">Carboxypeptidase</keyword>
<dbReference type="AlphaFoldDB" id="A0AAP6JEI9"/>
<evidence type="ECO:0000256" key="16">
    <source>
        <dbReference type="ARBA" id="ARBA00023145"/>
    </source>
</evidence>
<evidence type="ECO:0000256" key="10">
    <source>
        <dbReference type="ARBA" id="ARBA00022729"/>
    </source>
</evidence>
<evidence type="ECO:0000256" key="2">
    <source>
        <dbReference type="ARBA" id="ARBA00004371"/>
    </source>
</evidence>
<evidence type="ECO:0000256" key="1">
    <source>
        <dbReference type="ARBA" id="ARBA00004240"/>
    </source>
</evidence>
<dbReference type="RefSeq" id="WP_346051017.1">
    <property type="nucleotide sequence ID" value="NZ_JAYGII010000009.1"/>
</dbReference>
<evidence type="ECO:0000256" key="20">
    <source>
        <dbReference type="ARBA" id="ARBA00033328"/>
    </source>
</evidence>
<dbReference type="GO" id="GO:0005764">
    <property type="term" value="C:lysosome"/>
    <property type="evidence" value="ECO:0007669"/>
    <property type="project" value="UniProtKB-SubCell"/>
</dbReference>
<keyword evidence="12" id="KW-0256">Endoplasmic reticulum</keyword>
<dbReference type="GO" id="GO:0006508">
    <property type="term" value="P:proteolysis"/>
    <property type="evidence" value="ECO:0007669"/>
    <property type="project" value="UniProtKB-KW"/>
</dbReference>
<evidence type="ECO:0000256" key="13">
    <source>
        <dbReference type="ARBA" id="ARBA00022833"/>
    </source>
</evidence>
<comment type="subunit">
    <text evidence="19">Homodimer. The monomeric form is inactive while the homodimer is active.</text>
</comment>
<organism evidence="23 24">
    <name type="scientific">Natronospira elongata</name>
    <dbReference type="NCBI Taxonomy" id="3110268"/>
    <lineage>
        <taxon>Bacteria</taxon>
        <taxon>Pseudomonadati</taxon>
        <taxon>Pseudomonadota</taxon>
        <taxon>Gammaproteobacteria</taxon>
        <taxon>Natronospirales</taxon>
        <taxon>Natronospiraceae</taxon>
        <taxon>Natronospira</taxon>
    </lineage>
</organism>
<dbReference type="InterPro" id="IPR007484">
    <property type="entry name" value="Peptidase_M28"/>
</dbReference>
<keyword evidence="17" id="KW-0325">Glycoprotein</keyword>
<feature type="signal peptide" evidence="21">
    <location>
        <begin position="1"/>
        <end position="26"/>
    </location>
</feature>
<keyword evidence="16" id="KW-0865">Zymogen</keyword>
<keyword evidence="14" id="KW-0333">Golgi apparatus</keyword>
<evidence type="ECO:0000256" key="3">
    <source>
        <dbReference type="ARBA" id="ARBA00004555"/>
    </source>
</evidence>
<evidence type="ECO:0000256" key="8">
    <source>
        <dbReference type="ARBA" id="ARBA00022670"/>
    </source>
</evidence>
<keyword evidence="6" id="KW-0964">Secreted</keyword>